<dbReference type="RefSeq" id="WP_184786948.1">
    <property type="nucleotide sequence ID" value="NZ_BONT01000119.1"/>
</dbReference>
<evidence type="ECO:0000256" key="3">
    <source>
        <dbReference type="ARBA" id="ARBA00023163"/>
    </source>
</evidence>
<dbReference type="SUPFAM" id="SSF46689">
    <property type="entry name" value="Homeodomain-like"/>
    <property type="match status" value="1"/>
</dbReference>
<feature type="domain" description="HTH tetR-type" evidence="5">
    <location>
        <begin position="13"/>
        <end position="73"/>
    </location>
</feature>
<keyword evidence="2 4" id="KW-0238">DNA-binding</keyword>
<dbReference type="Pfam" id="PF00440">
    <property type="entry name" value="TetR_N"/>
    <property type="match status" value="1"/>
</dbReference>
<evidence type="ECO:0000256" key="2">
    <source>
        <dbReference type="ARBA" id="ARBA00023125"/>
    </source>
</evidence>
<keyword evidence="1" id="KW-0805">Transcription regulation</keyword>
<accession>A0A841FQ19</accession>
<keyword evidence="3" id="KW-0804">Transcription</keyword>
<dbReference type="Gene3D" id="1.10.357.10">
    <property type="entry name" value="Tetracycline Repressor, domain 2"/>
    <property type="match status" value="1"/>
</dbReference>
<name>A0A841FQ19_9ACTN</name>
<gene>
    <name evidence="6" type="ORF">HNR73_001900</name>
</gene>
<evidence type="ECO:0000313" key="6">
    <source>
        <dbReference type="EMBL" id="MBB6034050.1"/>
    </source>
</evidence>
<dbReference type="EMBL" id="JACHGT010000004">
    <property type="protein sequence ID" value="MBB6034050.1"/>
    <property type="molecule type" value="Genomic_DNA"/>
</dbReference>
<organism evidence="6 7">
    <name type="scientific">Phytomonospora endophytica</name>
    <dbReference type="NCBI Taxonomy" id="714109"/>
    <lineage>
        <taxon>Bacteria</taxon>
        <taxon>Bacillati</taxon>
        <taxon>Actinomycetota</taxon>
        <taxon>Actinomycetes</taxon>
        <taxon>Micromonosporales</taxon>
        <taxon>Micromonosporaceae</taxon>
        <taxon>Phytomonospora</taxon>
    </lineage>
</organism>
<dbReference type="InterPro" id="IPR036271">
    <property type="entry name" value="Tet_transcr_reg_TetR-rel_C_sf"/>
</dbReference>
<protein>
    <submittedName>
        <fullName evidence="6">AcrR family transcriptional regulator</fullName>
    </submittedName>
</protein>
<dbReference type="GO" id="GO:0003677">
    <property type="term" value="F:DNA binding"/>
    <property type="evidence" value="ECO:0007669"/>
    <property type="project" value="UniProtKB-UniRule"/>
</dbReference>
<comment type="caution">
    <text evidence="6">The sequence shown here is derived from an EMBL/GenBank/DDBJ whole genome shotgun (WGS) entry which is preliminary data.</text>
</comment>
<proteinExistence type="predicted"/>
<evidence type="ECO:0000256" key="1">
    <source>
        <dbReference type="ARBA" id="ARBA00023015"/>
    </source>
</evidence>
<sequence>MSAPRTARERARAELTQAIKDTARRQLADVGSRALSLRAVARELGMVSSAVYRYFASLDELFTALIMDAYNAVGEQAELADTEAREAGATPAERWLAVSRAVRAWAIAHRHEYELLYGTPIPGYAAPQDTIAAASRTPFTLVRICNDAIAEGATFPADRPTVTPDLFDENMTGLVNDPTFAYPGRIVLAWSGLIGVITFELFGQFNGVITDFAAYFDYTARATAAELGLT</sequence>
<dbReference type="InterPro" id="IPR009057">
    <property type="entry name" value="Homeodomain-like_sf"/>
</dbReference>
<dbReference type="InterPro" id="IPR025996">
    <property type="entry name" value="MT1864/Rv1816-like_C"/>
</dbReference>
<dbReference type="SUPFAM" id="SSF48498">
    <property type="entry name" value="Tetracyclin repressor-like, C-terminal domain"/>
    <property type="match status" value="1"/>
</dbReference>
<dbReference type="PROSITE" id="PS50977">
    <property type="entry name" value="HTH_TETR_2"/>
    <property type="match status" value="1"/>
</dbReference>
<feature type="DNA-binding region" description="H-T-H motif" evidence="4">
    <location>
        <begin position="36"/>
        <end position="55"/>
    </location>
</feature>
<dbReference type="Pfam" id="PF13305">
    <property type="entry name" value="TetR_C_33"/>
    <property type="match status" value="1"/>
</dbReference>
<reference evidence="6 7" key="1">
    <citation type="submission" date="2020-08" db="EMBL/GenBank/DDBJ databases">
        <title>Genomic Encyclopedia of Type Strains, Phase IV (KMG-IV): sequencing the most valuable type-strain genomes for metagenomic binning, comparative biology and taxonomic classification.</title>
        <authorList>
            <person name="Goeker M."/>
        </authorList>
    </citation>
    <scope>NUCLEOTIDE SEQUENCE [LARGE SCALE GENOMIC DNA]</scope>
    <source>
        <strain evidence="6 7">YIM 65646</strain>
    </source>
</reference>
<evidence type="ECO:0000313" key="7">
    <source>
        <dbReference type="Proteomes" id="UP000548476"/>
    </source>
</evidence>
<dbReference type="Proteomes" id="UP000548476">
    <property type="component" value="Unassembled WGS sequence"/>
</dbReference>
<dbReference type="AlphaFoldDB" id="A0A841FQ19"/>
<dbReference type="InterPro" id="IPR001647">
    <property type="entry name" value="HTH_TetR"/>
</dbReference>
<keyword evidence="7" id="KW-1185">Reference proteome</keyword>
<evidence type="ECO:0000259" key="5">
    <source>
        <dbReference type="PROSITE" id="PS50977"/>
    </source>
</evidence>
<evidence type="ECO:0000256" key="4">
    <source>
        <dbReference type="PROSITE-ProRule" id="PRU00335"/>
    </source>
</evidence>